<dbReference type="OrthoDB" id="5411773at2759"/>
<dbReference type="SUPFAM" id="SSF57903">
    <property type="entry name" value="FYVE/PHD zinc finger"/>
    <property type="match status" value="1"/>
</dbReference>
<dbReference type="InterPro" id="IPR013083">
    <property type="entry name" value="Znf_RING/FYVE/PHD"/>
</dbReference>
<evidence type="ECO:0000256" key="5">
    <source>
        <dbReference type="ARBA" id="ARBA00022833"/>
    </source>
</evidence>
<dbReference type="CDD" id="cd16857">
    <property type="entry name" value="ING_ING1_2"/>
    <property type="match status" value="1"/>
</dbReference>
<evidence type="ECO:0000256" key="6">
    <source>
        <dbReference type="ARBA" id="ARBA00023242"/>
    </source>
</evidence>
<evidence type="ECO:0000256" key="4">
    <source>
        <dbReference type="ARBA" id="ARBA00022771"/>
    </source>
</evidence>
<comment type="subunit">
    <text evidence="10">Component of an histone acetyltransferase complex. Interacts with H3K4me3 and to a lesser extent with H3K4me2.</text>
</comment>
<name>A0A8B7NBC7_HYAAZ</name>
<proteinExistence type="inferred from homology"/>
<dbReference type="InterPro" id="IPR001965">
    <property type="entry name" value="Znf_PHD"/>
</dbReference>
<dbReference type="RefSeq" id="XP_018010856.1">
    <property type="nucleotide sequence ID" value="XM_018155367.2"/>
</dbReference>
<dbReference type="Gene3D" id="6.10.140.1740">
    <property type="match status" value="1"/>
</dbReference>
<feature type="site" description="Histone H3K4me3 binding" evidence="7">
    <location>
        <position position="294"/>
    </location>
</feature>
<dbReference type="InterPro" id="IPR024610">
    <property type="entry name" value="ING_N_histone-binding"/>
</dbReference>
<feature type="binding site" evidence="8">
    <location>
        <position position="280"/>
    </location>
    <ligand>
        <name>Zn(2+)</name>
        <dbReference type="ChEBI" id="CHEBI:29105"/>
        <label>1</label>
    </ligand>
</feature>
<comment type="domain">
    <text evidence="10">The PHD-type zinc finger mediates the binding to H3K4me3.</text>
</comment>
<dbReference type="GO" id="GO:0045893">
    <property type="term" value="P:positive regulation of DNA-templated transcription"/>
    <property type="evidence" value="ECO:0007669"/>
    <property type="project" value="TreeGrafter"/>
</dbReference>
<feature type="binding site" evidence="8">
    <location>
        <position position="307"/>
    </location>
    <ligand>
        <name>Zn(2+)</name>
        <dbReference type="ChEBI" id="CHEBI:29105"/>
        <label>1</label>
    </ligand>
</feature>
<dbReference type="PROSITE" id="PS01359">
    <property type="entry name" value="ZF_PHD_1"/>
    <property type="match status" value="1"/>
</dbReference>
<feature type="binding site" evidence="8">
    <location>
        <position position="298"/>
    </location>
    <ligand>
        <name>Zn(2+)</name>
        <dbReference type="ChEBI" id="CHEBI:29105"/>
        <label>2</label>
    </ligand>
</feature>
<dbReference type="InterPro" id="IPR011011">
    <property type="entry name" value="Znf_FYVE_PHD"/>
</dbReference>
<dbReference type="PANTHER" id="PTHR10333:SF89">
    <property type="entry name" value="INHIBITOR OF GROWTH PROTEIN"/>
    <property type="match status" value="1"/>
</dbReference>
<sequence>MLNPIATDEMCSAKFVHNFLDVLENLPDEVQRQITLMRELDINYQTLLNEMDGLRQELESRDSPDSAWVKRLLVQLQDKLIATQELADEKLHSVQQILDLIERKQEQLDFSSKSLDAEKSENEKAAEAAANASNSRDRGAADSSGSERASKRPRRTPRLDSTFSYSNSLNSTVTASASPLAHSAASSMAASASAGVAATAPAAMGSGPLGITSGGGGSGSSYGSSQHDTSQDKTPQRNVSSKVASQKKAAKKKKRKSRLEREREDSPTELPIDPDEPTYCLCEQVSYGEMIGCDNDLCPIEWFHFSCVNLTHKPKGKWFCPKCRGDKPTMMKPRAQFLRELEKYNKEKEEKS</sequence>
<evidence type="ECO:0000313" key="14">
    <source>
        <dbReference type="RefSeq" id="XP_018010856.1"/>
    </source>
</evidence>
<evidence type="ECO:0000256" key="7">
    <source>
        <dbReference type="PIRSR" id="PIRSR628651-50"/>
    </source>
</evidence>
<feature type="binding site" evidence="8">
    <location>
        <position position="282"/>
    </location>
    <ligand>
        <name>Zn(2+)</name>
        <dbReference type="ChEBI" id="CHEBI:29105"/>
        <label>1</label>
    </ligand>
</feature>
<organism evidence="13 14">
    <name type="scientific">Hyalella azteca</name>
    <name type="common">Amphipod</name>
    <dbReference type="NCBI Taxonomy" id="294128"/>
    <lineage>
        <taxon>Eukaryota</taxon>
        <taxon>Metazoa</taxon>
        <taxon>Ecdysozoa</taxon>
        <taxon>Arthropoda</taxon>
        <taxon>Crustacea</taxon>
        <taxon>Multicrustacea</taxon>
        <taxon>Malacostraca</taxon>
        <taxon>Eumalacostraca</taxon>
        <taxon>Peracarida</taxon>
        <taxon>Amphipoda</taxon>
        <taxon>Senticaudata</taxon>
        <taxon>Talitrida</taxon>
        <taxon>Talitroidea</taxon>
        <taxon>Hyalellidae</taxon>
        <taxon>Hyalella</taxon>
    </lineage>
</organism>
<keyword evidence="5 8" id="KW-0862">Zinc</keyword>
<feature type="compositionally biased region" description="Basic and acidic residues" evidence="11">
    <location>
        <begin position="115"/>
        <end position="126"/>
    </location>
</feature>
<dbReference type="SMART" id="SM01408">
    <property type="entry name" value="ING"/>
    <property type="match status" value="1"/>
</dbReference>
<feature type="region of interest" description="Disordered" evidence="11">
    <location>
        <begin position="114"/>
        <end position="166"/>
    </location>
</feature>
<feature type="domain" description="PHD-type" evidence="12">
    <location>
        <begin position="277"/>
        <end position="326"/>
    </location>
</feature>
<dbReference type="AlphaFoldDB" id="A0A8B7NBC7"/>
<keyword evidence="10" id="KW-0156">Chromatin regulator</keyword>
<feature type="binding site" evidence="8">
    <location>
        <position position="320"/>
    </location>
    <ligand>
        <name>Zn(2+)</name>
        <dbReference type="ChEBI" id="CHEBI:29105"/>
        <label>2</label>
    </ligand>
</feature>
<keyword evidence="4 9" id="KW-0863">Zinc-finger</keyword>
<evidence type="ECO:0000256" key="11">
    <source>
        <dbReference type="SAM" id="MobiDB-lite"/>
    </source>
</evidence>
<feature type="region of interest" description="Disordered" evidence="11">
    <location>
        <begin position="209"/>
        <end position="273"/>
    </location>
</feature>
<evidence type="ECO:0000313" key="13">
    <source>
        <dbReference type="Proteomes" id="UP000694843"/>
    </source>
</evidence>
<protein>
    <recommendedName>
        <fullName evidence="10">Inhibitor of growth protein</fullName>
    </recommendedName>
</protein>
<evidence type="ECO:0000256" key="10">
    <source>
        <dbReference type="RuleBase" id="RU361213"/>
    </source>
</evidence>
<dbReference type="PROSITE" id="PS50016">
    <property type="entry name" value="ZF_PHD_2"/>
    <property type="match status" value="1"/>
</dbReference>
<dbReference type="GO" id="GO:0008270">
    <property type="term" value="F:zinc ion binding"/>
    <property type="evidence" value="ECO:0007669"/>
    <property type="project" value="UniProtKB-KW"/>
</dbReference>
<dbReference type="InterPro" id="IPR028643">
    <property type="entry name" value="ING1_PHD_Znf"/>
</dbReference>
<dbReference type="FunFam" id="3.30.40.10:FF:000021">
    <property type="entry name" value="Inhibitor of growth 2b"/>
    <property type="match status" value="1"/>
</dbReference>
<evidence type="ECO:0000259" key="12">
    <source>
        <dbReference type="PROSITE" id="PS50016"/>
    </source>
</evidence>
<dbReference type="Gene3D" id="3.30.40.10">
    <property type="entry name" value="Zinc/RING finger domain, C3HC4 (zinc finger)"/>
    <property type="match status" value="1"/>
</dbReference>
<dbReference type="InterPro" id="IPR019787">
    <property type="entry name" value="Znf_PHD-finger"/>
</dbReference>
<feature type="site" description="Histone H3K4me3 binding" evidence="7">
    <location>
        <position position="290"/>
    </location>
</feature>
<dbReference type="SMART" id="SM00249">
    <property type="entry name" value="PHD"/>
    <property type="match status" value="1"/>
</dbReference>
<dbReference type="InterPro" id="IPR019786">
    <property type="entry name" value="Zinc_finger_PHD-type_CS"/>
</dbReference>
<dbReference type="InterPro" id="IPR028651">
    <property type="entry name" value="ING_fam"/>
</dbReference>
<accession>A0A8B7NBC7</accession>
<dbReference type="GO" id="GO:0006325">
    <property type="term" value="P:chromatin organization"/>
    <property type="evidence" value="ECO:0007669"/>
    <property type="project" value="UniProtKB-KW"/>
</dbReference>
<comment type="subcellular location">
    <subcellularLocation>
        <location evidence="1 10">Nucleus</location>
    </subcellularLocation>
</comment>
<dbReference type="Proteomes" id="UP000694843">
    <property type="component" value="Unplaced"/>
</dbReference>
<dbReference type="Pfam" id="PF12998">
    <property type="entry name" value="ING"/>
    <property type="match status" value="1"/>
</dbReference>
<evidence type="ECO:0000256" key="3">
    <source>
        <dbReference type="ARBA" id="ARBA00022723"/>
    </source>
</evidence>
<evidence type="ECO:0000256" key="9">
    <source>
        <dbReference type="PROSITE-ProRule" id="PRU00146"/>
    </source>
</evidence>
<comment type="function">
    <text evidence="10">Component of an histone acetyltransferase complex.</text>
</comment>
<dbReference type="PANTHER" id="PTHR10333">
    <property type="entry name" value="INHIBITOR OF GROWTH PROTEIN"/>
    <property type="match status" value="1"/>
</dbReference>
<dbReference type="KEGG" id="hazt:108668197"/>
<reference evidence="14" key="1">
    <citation type="submission" date="2025-08" db="UniProtKB">
        <authorList>
            <consortium name="RefSeq"/>
        </authorList>
    </citation>
    <scope>IDENTIFICATION</scope>
    <source>
        <tissue evidence="14">Whole organism</tissue>
    </source>
</reference>
<gene>
    <name evidence="14" type="primary">LOC108668197</name>
</gene>
<dbReference type="CDD" id="cd15584">
    <property type="entry name" value="PHD_ING1_2"/>
    <property type="match status" value="1"/>
</dbReference>
<feature type="site" description="Histone H3K4me3 binding" evidence="7">
    <location>
        <position position="302"/>
    </location>
</feature>
<evidence type="ECO:0000256" key="2">
    <source>
        <dbReference type="ARBA" id="ARBA00010210"/>
    </source>
</evidence>
<keyword evidence="6 10" id="KW-0539">Nucleus</keyword>
<feature type="binding site" evidence="8">
    <location>
        <position position="304"/>
    </location>
    <ligand>
        <name>Zn(2+)</name>
        <dbReference type="ChEBI" id="CHEBI:29105"/>
        <label>1</label>
    </ligand>
</feature>
<keyword evidence="13" id="KW-1185">Reference proteome</keyword>
<dbReference type="OMA" id="MREQGNQ"/>
<feature type="binding site" evidence="8">
    <location>
        <position position="293"/>
    </location>
    <ligand>
        <name>Zn(2+)</name>
        <dbReference type="ChEBI" id="CHEBI:29105"/>
        <label>2</label>
    </ligand>
</feature>
<dbReference type="GeneID" id="108668197"/>
<evidence type="ECO:0000256" key="8">
    <source>
        <dbReference type="PIRSR" id="PIRSR628651-51"/>
    </source>
</evidence>
<feature type="site" description="Histone H3K4me3 binding" evidence="7">
    <location>
        <position position="279"/>
    </location>
</feature>
<keyword evidence="3 8" id="KW-0479">Metal-binding</keyword>
<evidence type="ECO:0000256" key="1">
    <source>
        <dbReference type="ARBA" id="ARBA00004123"/>
    </source>
</evidence>
<dbReference type="GO" id="GO:0005634">
    <property type="term" value="C:nucleus"/>
    <property type="evidence" value="ECO:0007669"/>
    <property type="project" value="UniProtKB-SubCell"/>
</dbReference>
<feature type="compositionally biased region" description="Basic residues" evidence="11">
    <location>
        <begin position="248"/>
        <end position="258"/>
    </location>
</feature>
<feature type="binding site" evidence="8">
    <location>
        <position position="323"/>
    </location>
    <ligand>
        <name>Zn(2+)</name>
        <dbReference type="ChEBI" id="CHEBI:29105"/>
        <label>2</label>
    </ligand>
</feature>
<comment type="similarity">
    <text evidence="2 10">Belongs to the ING family.</text>
</comment>